<name>A0A084AEU6_STACB</name>
<feature type="compositionally biased region" description="Basic and acidic residues" evidence="1">
    <location>
        <begin position="64"/>
        <end position="78"/>
    </location>
</feature>
<dbReference type="Proteomes" id="UP000028045">
    <property type="component" value="Unassembled WGS sequence"/>
</dbReference>
<feature type="region of interest" description="Disordered" evidence="1">
    <location>
        <begin position="26"/>
        <end position="84"/>
    </location>
</feature>
<gene>
    <name evidence="2" type="ORF">S7711_11451</name>
</gene>
<dbReference type="AlphaFoldDB" id="A0A084AEU6"/>
<proteinExistence type="predicted"/>
<evidence type="ECO:0000313" key="2">
    <source>
        <dbReference type="EMBL" id="KEY63825.1"/>
    </source>
</evidence>
<reference evidence="2 3" key="1">
    <citation type="journal article" date="2014" name="BMC Genomics">
        <title>Comparative genome sequencing reveals chemotype-specific gene clusters in the toxigenic black mold Stachybotrys.</title>
        <authorList>
            <person name="Semeiks J."/>
            <person name="Borek D."/>
            <person name="Otwinowski Z."/>
            <person name="Grishin N.V."/>
        </authorList>
    </citation>
    <scope>NUCLEOTIDE SEQUENCE [LARGE SCALE GENOMIC DNA]</scope>
    <source>
        <strain evidence="3">CBS 109288 / IBT 7711</strain>
    </source>
</reference>
<evidence type="ECO:0000313" key="3">
    <source>
        <dbReference type="Proteomes" id="UP000028045"/>
    </source>
</evidence>
<dbReference type="HOGENOM" id="CLU_1687850_0_0_1"/>
<sequence length="156" mass="17226">MWPTLPTYISRPHELNAPFELPADVPSVVADDSGASPAGRLPEDAPSFLGRSGDVATSTKTQKSRVDASADKRADQPRRYSPAMDTIRQTGLSLNVKPALITLAIIYAILRLLVGRRHGRELATLRQRNDDLYQEMSWGKYAWGRDDGDTDSDSDE</sequence>
<organism evidence="2 3">
    <name type="scientific">Stachybotrys chartarum (strain CBS 109288 / IBT 7711)</name>
    <name type="common">Toxic black mold</name>
    <name type="synonym">Stilbospora chartarum</name>
    <dbReference type="NCBI Taxonomy" id="1280523"/>
    <lineage>
        <taxon>Eukaryota</taxon>
        <taxon>Fungi</taxon>
        <taxon>Dikarya</taxon>
        <taxon>Ascomycota</taxon>
        <taxon>Pezizomycotina</taxon>
        <taxon>Sordariomycetes</taxon>
        <taxon>Hypocreomycetidae</taxon>
        <taxon>Hypocreales</taxon>
        <taxon>Stachybotryaceae</taxon>
        <taxon>Stachybotrys</taxon>
    </lineage>
</organism>
<evidence type="ECO:0000256" key="1">
    <source>
        <dbReference type="SAM" id="MobiDB-lite"/>
    </source>
</evidence>
<keyword evidence="3" id="KW-1185">Reference proteome</keyword>
<accession>A0A084AEU6</accession>
<dbReference type="EMBL" id="KL649657">
    <property type="protein sequence ID" value="KEY63825.1"/>
    <property type="molecule type" value="Genomic_DNA"/>
</dbReference>
<protein>
    <submittedName>
        <fullName evidence="2">Uncharacterized protein</fullName>
    </submittedName>
</protein>